<keyword evidence="5" id="KW-0732">Signal</keyword>
<evidence type="ECO:0000313" key="7">
    <source>
        <dbReference type="EMBL" id="NVO23997.1"/>
    </source>
</evidence>
<evidence type="ECO:0000256" key="4">
    <source>
        <dbReference type="PROSITE-ProRule" id="PRU00433"/>
    </source>
</evidence>
<evidence type="ECO:0000256" key="5">
    <source>
        <dbReference type="SAM" id="SignalP"/>
    </source>
</evidence>
<sequence>MNRLFALGLMALTAVPMAARAELTARSNYVLRCTGCHGIEGMGTAEGGVPPFPGSVGHIASIDAGRDYMMHVPGVIASSLSDAEIAAVMNYVMATFDTTDAPEFTPQEVTRRRALPMTDIVVARRAVVQELETKGISIADYPWP</sequence>
<dbReference type="SUPFAM" id="SSF46626">
    <property type="entry name" value="Cytochrome c"/>
    <property type="match status" value="1"/>
</dbReference>
<keyword evidence="1 4" id="KW-0349">Heme</keyword>
<dbReference type="GO" id="GO:0046872">
    <property type="term" value="F:metal ion binding"/>
    <property type="evidence" value="ECO:0007669"/>
    <property type="project" value="UniProtKB-KW"/>
</dbReference>
<gene>
    <name evidence="7" type="ORF">HJ536_11585</name>
</gene>
<evidence type="ECO:0000256" key="2">
    <source>
        <dbReference type="ARBA" id="ARBA00022723"/>
    </source>
</evidence>
<dbReference type="EMBL" id="JABCJE010000004">
    <property type="protein sequence ID" value="NVO23997.1"/>
    <property type="molecule type" value="Genomic_DNA"/>
</dbReference>
<dbReference type="GO" id="GO:0020037">
    <property type="term" value="F:heme binding"/>
    <property type="evidence" value="ECO:0007669"/>
    <property type="project" value="InterPro"/>
</dbReference>
<organism evidence="7 8">
    <name type="scientific">Donghicola mangrovi</name>
    <dbReference type="NCBI Taxonomy" id="2729614"/>
    <lineage>
        <taxon>Bacteria</taxon>
        <taxon>Pseudomonadati</taxon>
        <taxon>Pseudomonadota</taxon>
        <taxon>Alphaproteobacteria</taxon>
        <taxon>Rhodobacterales</taxon>
        <taxon>Roseobacteraceae</taxon>
        <taxon>Donghicola</taxon>
    </lineage>
</organism>
<evidence type="ECO:0000313" key="8">
    <source>
        <dbReference type="Proteomes" id="UP000592216"/>
    </source>
</evidence>
<feature type="chain" id="PRO_5033067840" evidence="5">
    <location>
        <begin position="22"/>
        <end position="144"/>
    </location>
</feature>
<protein>
    <submittedName>
        <fullName evidence="7">Cytochrome c</fullName>
    </submittedName>
</protein>
<proteinExistence type="predicted"/>
<dbReference type="GO" id="GO:0009055">
    <property type="term" value="F:electron transfer activity"/>
    <property type="evidence" value="ECO:0007669"/>
    <property type="project" value="InterPro"/>
</dbReference>
<feature type="signal peptide" evidence="5">
    <location>
        <begin position="1"/>
        <end position="21"/>
    </location>
</feature>
<dbReference type="PROSITE" id="PS51007">
    <property type="entry name" value="CYTC"/>
    <property type="match status" value="1"/>
</dbReference>
<dbReference type="InterPro" id="IPR036909">
    <property type="entry name" value="Cyt_c-like_dom_sf"/>
</dbReference>
<dbReference type="RefSeq" id="WP_177157815.1">
    <property type="nucleotide sequence ID" value="NZ_JABCJE010000004.1"/>
</dbReference>
<name>A0A850Q2Y2_9RHOB</name>
<dbReference type="Proteomes" id="UP000592216">
    <property type="component" value="Unassembled WGS sequence"/>
</dbReference>
<evidence type="ECO:0000256" key="3">
    <source>
        <dbReference type="ARBA" id="ARBA00023004"/>
    </source>
</evidence>
<dbReference type="InterPro" id="IPR009056">
    <property type="entry name" value="Cyt_c-like_dom"/>
</dbReference>
<keyword evidence="3 4" id="KW-0408">Iron</keyword>
<reference evidence="7 8" key="1">
    <citation type="submission" date="2020-04" db="EMBL/GenBank/DDBJ databases">
        <title>Donghicola sp., a member of the Rhodobacteraceae family isolated from mangrove forest in Thailand.</title>
        <authorList>
            <person name="Charoenyingcharoen P."/>
            <person name="Yukphan P."/>
        </authorList>
    </citation>
    <scope>NUCLEOTIDE SEQUENCE [LARGE SCALE GENOMIC DNA]</scope>
    <source>
        <strain evidence="7 8">B5-SW-15</strain>
    </source>
</reference>
<evidence type="ECO:0000256" key="1">
    <source>
        <dbReference type="ARBA" id="ARBA00022617"/>
    </source>
</evidence>
<keyword evidence="2 4" id="KW-0479">Metal-binding</keyword>
<dbReference type="AlphaFoldDB" id="A0A850Q2Y2"/>
<feature type="domain" description="Cytochrome c" evidence="6">
    <location>
        <begin position="3"/>
        <end position="96"/>
    </location>
</feature>
<accession>A0A850Q2Y2</accession>
<evidence type="ECO:0000259" key="6">
    <source>
        <dbReference type="PROSITE" id="PS51007"/>
    </source>
</evidence>
<dbReference type="Gene3D" id="1.10.760.10">
    <property type="entry name" value="Cytochrome c-like domain"/>
    <property type="match status" value="1"/>
</dbReference>
<comment type="caution">
    <text evidence="7">The sequence shown here is derived from an EMBL/GenBank/DDBJ whole genome shotgun (WGS) entry which is preliminary data.</text>
</comment>